<organism evidence="2 3">
    <name type="scientific">Fusarium piperis</name>
    <dbReference type="NCBI Taxonomy" id="1435070"/>
    <lineage>
        <taxon>Eukaryota</taxon>
        <taxon>Fungi</taxon>
        <taxon>Dikarya</taxon>
        <taxon>Ascomycota</taxon>
        <taxon>Pezizomycotina</taxon>
        <taxon>Sordariomycetes</taxon>
        <taxon>Hypocreomycetidae</taxon>
        <taxon>Hypocreales</taxon>
        <taxon>Nectriaceae</taxon>
        <taxon>Fusarium</taxon>
        <taxon>Fusarium solani species complex</taxon>
    </lineage>
</organism>
<dbReference type="AlphaFoldDB" id="A0A9W8WKY7"/>
<evidence type="ECO:0000256" key="1">
    <source>
        <dbReference type="SAM" id="MobiDB-lite"/>
    </source>
</evidence>
<reference evidence="2" key="1">
    <citation type="submission" date="2022-10" db="EMBL/GenBank/DDBJ databases">
        <title>Tapping the CABI collections for fungal endophytes: first genome assemblies for Collariella, Neodidymelliopsis, Ascochyta clinopodiicola, Didymella pomorum, Didymosphaeria variabile, Neocosmospora piperis and Neocucurbitaria cava.</title>
        <authorList>
            <person name="Hill R."/>
        </authorList>
    </citation>
    <scope>NUCLEOTIDE SEQUENCE</scope>
    <source>
        <strain evidence="2">IMI 366586</strain>
    </source>
</reference>
<name>A0A9W8WKY7_9HYPO</name>
<proteinExistence type="predicted"/>
<dbReference type="EMBL" id="JAPEUR010000016">
    <property type="protein sequence ID" value="KAJ4328046.1"/>
    <property type="molecule type" value="Genomic_DNA"/>
</dbReference>
<evidence type="ECO:0000313" key="3">
    <source>
        <dbReference type="Proteomes" id="UP001140502"/>
    </source>
</evidence>
<dbReference type="Proteomes" id="UP001140502">
    <property type="component" value="Unassembled WGS sequence"/>
</dbReference>
<protein>
    <submittedName>
        <fullName evidence="2">Uncharacterized protein</fullName>
    </submittedName>
</protein>
<accession>A0A9W8WKY7</accession>
<dbReference type="OrthoDB" id="5218421at2759"/>
<comment type="caution">
    <text evidence="2">The sequence shown here is derived from an EMBL/GenBank/DDBJ whole genome shotgun (WGS) entry which is preliminary data.</text>
</comment>
<sequence length="71" mass="7635">MPARSEAYTVSMPLSPPPPQNLSSYSRFMHAHTKRQMEASGARSPPNGSTPRFSVSSAITNGTSASPTHYQ</sequence>
<gene>
    <name evidence="2" type="ORF">N0V84_001576</name>
</gene>
<evidence type="ECO:0000313" key="2">
    <source>
        <dbReference type="EMBL" id="KAJ4328046.1"/>
    </source>
</evidence>
<keyword evidence="3" id="KW-1185">Reference proteome</keyword>
<feature type="compositionally biased region" description="Polar residues" evidence="1">
    <location>
        <begin position="46"/>
        <end position="71"/>
    </location>
</feature>
<feature type="region of interest" description="Disordered" evidence="1">
    <location>
        <begin position="1"/>
        <end position="71"/>
    </location>
</feature>